<keyword evidence="1" id="KW-0472">Membrane</keyword>
<feature type="transmembrane region" description="Helical" evidence="1">
    <location>
        <begin position="414"/>
        <end position="435"/>
    </location>
</feature>
<dbReference type="RefSeq" id="WP_197003633.1">
    <property type="nucleotide sequence ID" value="NZ_BONS01000016.1"/>
</dbReference>
<feature type="transmembrane region" description="Helical" evidence="1">
    <location>
        <begin position="642"/>
        <end position="662"/>
    </location>
</feature>
<evidence type="ECO:0000313" key="3">
    <source>
        <dbReference type="Proteomes" id="UP000622552"/>
    </source>
</evidence>
<evidence type="ECO:0000313" key="2">
    <source>
        <dbReference type="EMBL" id="MBG6136692.1"/>
    </source>
</evidence>
<feature type="transmembrane region" description="Helical" evidence="1">
    <location>
        <begin position="345"/>
        <end position="365"/>
    </location>
</feature>
<feature type="transmembrane region" description="Helical" evidence="1">
    <location>
        <begin position="77"/>
        <end position="97"/>
    </location>
</feature>
<name>A0A8J7KPU0_9ACTN</name>
<gene>
    <name evidence="2" type="ORF">IW245_002886</name>
</gene>
<dbReference type="AlphaFoldDB" id="A0A8J7KPU0"/>
<feature type="transmembrane region" description="Helical" evidence="1">
    <location>
        <begin position="483"/>
        <end position="503"/>
    </location>
</feature>
<feature type="transmembrane region" description="Helical" evidence="1">
    <location>
        <begin position="596"/>
        <end position="622"/>
    </location>
</feature>
<feature type="transmembrane region" description="Helical" evidence="1">
    <location>
        <begin position="544"/>
        <end position="564"/>
    </location>
</feature>
<sequence length="678" mass="69623">MIGALLRFAAGRWPEELREIQLAEWEGELYVLRSRSRARALWFAMSLALSPPVEDEHGVPRGWRELLPGLGRGLQPVLALLAVSLLCMLATGAVRIGDLLLGHVQEQQSLSPIRTDFNWVANGVTFCSLLAVAVLSGWLGGLLGGRLGVSWAHRTRLGTAGSAVVAPLVLATGVGLATSAIYAPDYENDSTTVWQVQPLWVVLAWGVLASGLGWTVVRVARSGRPAWAAALAVMGGLLALEVTAAVAGWPLAAQAGLGRDTAVSWFPLTLTSDRGSGVVFGRVEQGFAGSQFMAALIGTTVRALLVCTPFALRYGLAASRVVPRETPVRLPAARTVDTGRPMVRAFGLAATVLGVVGWAAGAAFATADTVRATRLRDSPYASGEVMVWVHELRLGFVVLIAAGLLVAMAGRGAVLLPVIVTAPALTVADALVSAANLHDLAPASGPVAFAVLAGAGLLGAGLCRWAGHALGRGGADPVSTRRVLAGAATLAAMCAPVLIAQAASVTPAPVLPAALPTGTAVVCGALAALAMVTACAASSRRLRPWFVVASASLIGLGMAGAGASTGAASHWRMLGAALGLPLVLLVVLVMRPVRGWIAALLAVGAVLLAGPVTFVQMLPSILFETPLMLLAGYSFPADGMPFLLGAVLIGTGLAVVVAVIVAPRPVVRQVVDPWVPRA</sequence>
<feature type="transmembrane region" description="Helical" evidence="1">
    <location>
        <begin position="202"/>
        <end position="220"/>
    </location>
</feature>
<organism evidence="2 3">
    <name type="scientific">Longispora fulva</name>
    <dbReference type="NCBI Taxonomy" id="619741"/>
    <lineage>
        <taxon>Bacteria</taxon>
        <taxon>Bacillati</taxon>
        <taxon>Actinomycetota</taxon>
        <taxon>Actinomycetes</taxon>
        <taxon>Micromonosporales</taxon>
        <taxon>Micromonosporaceae</taxon>
        <taxon>Longispora</taxon>
    </lineage>
</organism>
<feature type="transmembrane region" description="Helical" evidence="1">
    <location>
        <begin position="117"/>
        <end position="145"/>
    </location>
</feature>
<keyword evidence="3" id="KW-1185">Reference proteome</keyword>
<accession>A0A8J7KPU0</accession>
<evidence type="ECO:0000256" key="1">
    <source>
        <dbReference type="SAM" id="Phobius"/>
    </source>
</evidence>
<feature type="transmembrane region" description="Helical" evidence="1">
    <location>
        <begin position="570"/>
        <end position="589"/>
    </location>
</feature>
<feature type="transmembrane region" description="Helical" evidence="1">
    <location>
        <begin position="227"/>
        <end position="249"/>
    </location>
</feature>
<keyword evidence="1" id="KW-0812">Transmembrane</keyword>
<dbReference type="Proteomes" id="UP000622552">
    <property type="component" value="Unassembled WGS sequence"/>
</dbReference>
<keyword evidence="1" id="KW-1133">Transmembrane helix</keyword>
<dbReference type="EMBL" id="JADOUF010000001">
    <property type="protein sequence ID" value="MBG6136692.1"/>
    <property type="molecule type" value="Genomic_DNA"/>
</dbReference>
<reference evidence="2" key="1">
    <citation type="submission" date="2020-11" db="EMBL/GenBank/DDBJ databases">
        <title>Sequencing the genomes of 1000 actinobacteria strains.</title>
        <authorList>
            <person name="Klenk H.-P."/>
        </authorList>
    </citation>
    <scope>NUCLEOTIDE SEQUENCE</scope>
    <source>
        <strain evidence="2">DSM 45356</strain>
    </source>
</reference>
<feature type="transmembrane region" description="Helical" evidence="1">
    <location>
        <begin position="385"/>
        <end position="407"/>
    </location>
</feature>
<protein>
    <submittedName>
        <fullName evidence="2">Uncharacterized protein</fullName>
    </submittedName>
</protein>
<proteinExistence type="predicted"/>
<feature type="transmembrane region" description="Helical" evidence="1">
    <location>
        <begin position="157"/>
        <end position="182"/>
    </location>
</feature>
<comment type="caution">
    <text evidence="2">The sequence shown here is derived from an EMBL/GenBank/DDBJ whole genome shotgun (WGS) entry which is preliminary data.</text>
</comment>
<feature type="transmembrane region" description="Helical" evidence="1">
    <location>
        <begin position="292"/>
        <end position="312"/>
    </location>
</feature>
<feature type="transmembrane region" description="Helical" evidence="1">
    <location>
        <begin position="447"/>
        <end position="471"/>
    </location>
</feature>
<feature type="transmembrane region" description="Helical" evidence="1">
    <location>
        <begin position="515"/>
        <end position="537"/>
    </location>
</feature>